<evidence type="ECO:0000313" key="10">
    <source>
        <dbReference type="Ensembl" id="ENSSLUP00000006582.1"/>
    </source>
</evidence>
<protein>
    <submittedName>
        <fullName evidence="10">Transforming, acidic coiled-coil containing protein 1</fullName>
    </submittedName>
</protein>
<dbReference type="PANTHER" id="PTHR13924:SF12">
    <property type="entry name" value="TRANSFORMING ACIDIC COILED-COIL-CONTAINING PROTEIN 1"/>
    <property type="match status" value="1"/>
</dbReference>
<evidence type="ECO:0000256" key="3">
    <source>
        <dbReference type="ARBA" id="ARBA00022490"/>
    </source>
</evidence>
<dbReference type="RefSeq" id="XP_031132832.1">
    <property type="nucleotide sequence ID" value="XM_031276972.2"/>
</dbReference>
<accession>A0A8C9X7X5</accession>
<dbReference type="GO" id="GO:0021987">
    <property type="term" value="P:cerebral cortex development"/>
    <property type="evidence" value="ECO:0007669"/>
    <property type="project" value="TreeGrafter"/>
</dbReference>
<gene>
    <name evidence="10" type="primary">LOC116034330</name>
</gene>
<feature type="coiled-coil region" evidence="7">
    <location>
        <begin position="848"/>
        <end position="925"/>
    </location>
</feature>
<evidence type="ECO:0000256" key="7">
    <source>
        <dbReference type="SAM" id="Coils"/>
    </source>
</evidence>
<dbReference type="GO" id="GO:0005856">
    <property type="term" value="C:cytoskeleton"/>
    <property type="evidence" value="ECO:0007669"/>
    <property type="project" value="UniProtKB-SubCell"/>
</dbReference>
<feature type="compositionally biased region" description="Polar residues" evidence="8">
    <location>
        <begin position="525"/>
        <end position="538"/>
    </location>
</feature>
<dbReference type="OrthoDB" id="10255048at2759"/>
<dbReference type="GO" id="GO:0005737">
    <property type="term" value="C:cytoplasm"/>
    <property type="evidence" value="ECO:0007669"/>
    <property type="project" value="TreeGrafter"/>
</dbReference>
<dbReference type="Gene3D" id="1.20.5.1700">
    <property type="match status" value="1"/>
</dbReference>
<feature type="compositionally biased region" description="Low complexity" evidence="8">
    <location>
        <begin position="492"/>
        <end position="508"/>
    </location>
</feature>
<keyword evidence="4" id="KW-0597">Phosphoprotein</keyword>
<keyword evidence="6" id="KW-0206">Cytoskeleton</keyword>
<feature type="region of interest" description="Disordered" evidence="8">
    <location>
        <begin position="1"/>
        <end position="94"/>
    </location>
</feature>
<organism evidence="10 11">
    <name type="scientific">Sander lucioperca</name>
    <name type="common">Pike-perch</name>
    <name type="synonym">Perca lucioperca</name>
    <dbReference type="NCBI Taxonomy" id="283035"/>
    <lineage>
        <taxon>Eukaryota</taxon>
        <taxon>Metazoa</taxon>
        <taxon>Chordata</taxon>
        <taxon>Craniata</taxon>
        <taxon>Vertebrata</taxon>
        <taxon>Euteleostomi</taxon>
        <taxon>Actinopterygii</taxon>
        <taxon>Neopterygii</taxon>
        <taxon>Teleostei</taxon>
        <taxon>Neoteleostei</taxon>
        <taxon>Acanthomorphata</taxon>
        <taxon>Eupercaria</taxon>
        <taxon>Perciformes</taxon>
        <taxon>Percoidei</taxon>
        <taxon>Percidae</taxon>
        <taxon>Luciopercinae</taxon>
        <taxon>Sander</taxon>
    </lineage>
</organism>
<keyword evidence="3" id="KW-0963">Cytoplasm</keyword>
<dbReference type="Proteomes" id="UP000694568">
    <property type="component" value="Unplaced"/>
</dbReference>
<feature type="region of interest" description="Disordered" evidence="8">
    <location>
        <begin position="329"/>
        <end position="348"/>
    </location>
</feature>
<feature type="compositionally biased region" description="Low complexity" evidence="8">
    <location>
        <begin position="172"/>
        <end position="190"/>
    </location>
</feature>
<feature type="compositionally biased region" description="Polar residues" evidence="8">
    <location>
        <begin position="400"/>
        <end position="412"/>
    </location>
</feature>
<evidence type="ECO:0000256" key="4">
    <source>
        <dbReference type="ARBA" id="ARBA00022553"/>
    </source>
</evidence>
<evidence type="ECO:0000256" key="2">
    <source>
        <dbReference type="ARBA" id="ARBA00009423"/>
    </source>
</evidence>
<feature type="compositionally biased region" description="Basic and acidic residues" evidence="8">
    <location>
        <begin position="624"/>
        <end position="633"/>
    </location>
</feature>
<reference evidence="10" key="1">
    <citation type="submission" date="2025-08" db="UniProtKB">
        <authorList>
            <consortium name="Ensembl"/>
        </authorList>
    </citation>
    <scope>IDENTIFICATION</scope>
</reference>
<feature type="region of interest" description="Disordered" evidence="8">
    <location>
        <begin position="624"/>
        <end position="671"/>
    </location>
</feature>
<feature type="compositionally biased region" description="Basic and acidic residues" evidence="8">
    <location>
        <begin position="220"/>
        <end position="229"/>
    </location>
</feature>
<feature type="compositionally biased region" description="Basic residues" evidence="8">
    <location>
        <begin position="365"/>
        <end position="385"/>
    </location>
</feature>
<dbReference type="KEGG" id="sluc:116034330"/>
<dbReference type="GO" id="GO:0007052">
    <property type="term" value="P:mitotic spindle organization"/>
    <property type="evidence" value="ECO:0007669"/>
    <property type="project" value="InterPro"/>
</dbReference>
<feature type="compositionally biased region" description="Pro residues" evidence="8">
    <location>
        <begin position="191"/>
        <end position="205"/>
    </location>
</feature>
<keyword evidence="5 7" id="KW-0175">Coiled coil</keyword>
<feature type="coiled-coil region" evidence="7">
    <location>
        <begin position="738"/>
        <end position="812"/>
    </location>
</feature>
<feature type="compositionally biased region" description="Low complexity" evidence="8">
    <location>
        <begin position="329"/>
        <end position="347"/>
    </location>
</feature>
<keyword evidence="11" id="KW-1185">Reference proteome</keyword>
<dbReference type="GeneTree" id="ENSGT00940000156991"/>
<dbReference type="GeneID" id="116034330"/>
<reference evidence="10" key="2">
    <citation type="submission" date="2025-09" db="UniProtKB">
        <authorList>
            <consortium name="Ensembl"/>
        </authorList>
    </citation>
    <scope>IDENTIFICATION</scope>
</reference>
<dbReference type="InterPro" id="IPR039915">
    <property type="entry name" value="TACC"/>
</dbReference>
<evidence type="ECO:0000256" key="5">
    <source>
        <dbReference type="ARBA" id="ARBA00023054"/>
    </source>
</evidence>
<name>A0A8C9X7X5_SANLU</name>
<comment type="subcellular location">
    <subcellularLocation>
        <location evidence="1">Cytoplasm</location>
        <location evidence="1">Cytoskeleton</location>
    </subcellularLocation>
</comment>
<feature type="region of interest" description="Disordered" evidence="8">
    <location>
        <begin position="144"/>
        <end position="323"/>
    </location>
</feature>
<evidence type="ECO:0000256" key="1">
    <source>
        <dbReference type="ARBA" id="ARBA00004245"/>
    </source>
</evidence>
<proteinExistence type="inferred from homology"/>
<feature type="region of interest" description="Disordered" evidence="8">
    <location>
        <begin position="355"/>
        <end position="568"/>
    </location>
</feature>
<evidence type="ECO:0000313" key="11">
    <source>
        <dbReference type="Proteomes" id="UP000694568"/>
    </source>
</evidence>
<dbReference type="PANTHER" id="PTHR13924">
    <property type="entry name" value="TRANSFORMING ACIDIC COILED-COIL CONTAINING PROTEIN 1/2"/>
    <property type="match status" value="1"/>
</dbReference>
<feature type="compositionally biased region" description="Basic and acidic residues" evidence="8">
    <location>
        <begin position="80"/>
        <end position="94"/>
    </location>
</feature>
<feature type="compositionally biased region" description="Acidic residues" evidence="8">
    <location>
        <begin position="22"/>
        <end position="32"/>
    </location>
</feature>
<sequence>MSWLSPVSWAKWTWTAVRGGEEGEEDEEGQEASEEREQRGERGEEEEEEERSQSCSSDSEGHFGTPEAATPVRAPPTFPRELENNNTDADKTDVDQEEHMIVTAPVWDQDILLSHNMGQDEPAVPMGGPLEVNIQTLEAEQTENLPEDLGSVPVPAPSSVKEAPEVAKCTAPSSEPSQVPVPVLVADPVPDVAPGPVPVPAPTPEPDSVQSSAPAARPVSEPHEQKPLVEPEPQCNGLDQTEPTKKTKTSRSKPPSLKVKASPNELAQTNEEEELPLPKATYKFDPDQLDDSFNPFTCGGSKIQNSPPPFGSSSLPRLEPLGSSLPVCEASSAAPAEAEMMESSSESKSVMLEFGLDEGTVSKPPPRKLGGKKTISKLAAKKQKAKGSGASCRPAPEPTVSESDSQPASEPISQPVSEPVSLPVSEPVSLPVSEPVSQPVSVPVSDPFPETALPVSDSTTVLNLDDIPIPKSGTYNFDPSQWDDPNFNPFGSSSTVSSSPVLPKSSYSFNPDSFDESVDPFKPSKTMSAEDTSSSAPQPETKVKDGGKQKAGHPAGEKKVRQIPKKSKERTIIPRTSEQVKFLCFLLNSCKVQKYDESQSLVLDVCNQEEDEVVAQTPEITKRVHHATDEEKLASTGIVGQTTDSQEERGEPECNKAPAKKQPINDISVMDGPETKITDHLEEEDTCSLKDDISEISMNLTTKVTSSEGPATAALSQDNIPLSEMDKAAVLTLIREEIITKEMEVNEWKRKYEESRAEVLEMRKIVAEYEKTVAQMIEDEQQQKTLSCSKSVRQLTVERDQALADLNSVERSFADLFRRYENMKGVLEGFKKNEEVLKKCAHDYLMRIKQEEQRYQTLKVHAEEKLDKANEDIAQVRAKANSESVALNASLRKEQMKVESLERAVLQKNQEIEELTKICDELIAKMGTE</sequence>
<feature type="compositionally biased region" description="Low complexity" evidence="8">
    <location>
        <begin position="413"/>
        <end position="445"/>
    </location>
</feature>
<comment type="similarity">
    <text evidence="2">Belongs to the TACC family.</text>
</comment>
<feature type="compositionally biased region" description="Basic and acidic residues" evidence="8">
    <location>
        <begin position="33"/>
        <end position="42"/>
    </location>
</feature>
<evidence type="ECO:0000256" key="6">
    <source>
        <dbReference type="ARBA" id="ARBA00023212"/>
    </source>
</evidence>
<dbReference type="Ensembl" id="ENSSLUT00000006746.1">
    <property type="protein sequence ID" value="ENSSLUP00000006582.1"/>
    <property type="gene ID" value="ENSSLUG00000002871.1"/>
</dbReference>
<dbReference type="InterPro" id="IPR007707">
    <property type="entry name" value="TACC_C"/>
</dbReference>
<feature type="domain" description="Transforming acidic coiled-coil-containing protein C-terminal" evidence="9">
    <location>
        <begin position="723"/>
        <end position="923"/>
    </location>
</feature>
<evidence type="ECO:0000256" key="8">
    <source>
        <dbReference type="SAM" id="MobiDB-lite"/>
    </source>
</evidence>
<evidence type="ECO:0000259" key="9">
    <source>
        <dbReference type="Pfam" id="PF05010"/>
    </source>
</evidence>
<dbReference type="Pfam" id="PF05010">
    <property type="entry name" value="TACC_C"/>
    <property type="match status" value="1"/>
</dbReference>
<dbReference type="GO" id="GO:0007097">
    <property type="term" value="P:nuclear migration"/>
    <property type="evidence" value="ECO:0007669"/>
    <property type="project" value="TreeGrafter"/>
</dbReference>
<dbReference type="AlphaFoldDB" id="A0A8C9X7X5"/>
<dbReference type="FunFam" id="1.20.5.1700:FF:000001">
    <property type="entry name" value="Transforming acidic coiled-coil-containing protein 1 isoform 2"/>
    <property type="match status" value="1"/>
</dbReference>